<dbReference type="KEGG" id="uam:UABAM_01003"/>
<proteinExistence type="predicted"/>
<gene>
    <name evidence="1" type="ORF">UABAM_01003</name>
</gene>
<dbReference type="EMBL" id="AP019860">
    <property type="protein sequence ID" value="BBM82660.1"/>
    <property type="molecule type" value="Genomic_DNA"/>
</dbReference>
<dbReference type="AlphaFoldDB" id="A0A5S9IJH0"/>
<dbReference type="Gene3D" id="1.25.40.10">
    <property type="entry name" value="Tetratricopeptide repeat domain"/>
    <property type="match status" value="1"/>
</dbReference>
<keyword evidence="2" id="KW-1185">Reference proteome</keyword>
<name>A0A5S9IJH0_UABAM</name>
<sequence length="150" mass="17231">MNLEQIQSKMMMAVDEEDYHLALELAHKAVDITDGERKAWCLLNVADVLMKQENYKDAGKTAIKAGQILQPMYGADSYEYAYVCLYLGKVYFHLDKYEVSRQCLDFFVQSAQNHLQDITDAEERANIELLIEDAHMGILANNEVIQSIYQ</sequence>
<organism evidence="1 2">
    <name type="scientific">Uabimicrobium amorphum</name>
    <dbReference type="NCBI Taxonomy" id="2596890"/>
    <lineage>
        <taxon>Bacteria</taxon>
        <taxon>Pseudomonadati</taxon>
        <taxon>Planctomycetota</taxon>
        <taxon>Candidatus Uabimicrobiia</taxon>
        <taxon>Candidatus Uabimicrobiales</taxon>
        <taxon>Candidatus Uabimicrobiaceae</taxon>
        <taxon>Candidatus Uabimicrobium</taxon>
    </lineage>
</organism>
<evidence type="ECO:0008006" key="3">
    <source>
        <dbReference type="Google" id="ProtNLM"/>
    </source>
</evidence>
<evidence type="ECO:0000313" key="1">
    <source>
        <dbReference type="EMBL" id="BBM82660.1"/>
    </source>
</evidence>
<reference evidence="1 2" key="1">
    <citation type="submission" date="2019-08" db="EMBL/GenBank/DDBJ databases">
        <title>Complete genome sequence of Candidatus Uab amorphum.</title>
        <authorList>
            <person name="Shiratori T."/>
            <person name="Suzuki S."/>
            <person name="Kakizawa Y."/>
            <person name="Ishida K."/>
        </authorList>
    </citation>
    <scope>NUCLEOTIDE SEQUENCE [LARGE SCALE GENOMIC DNA]</scope>
    <source>
        <strain evidence="1 2">SRT547</strain>
    </source>
</reference>
<dbReference type="RefSeq" id="WP_151966895.1">
    <property type="nucleotide sequence ID" value="NZ_AP019860.1"/>
</dbReference>
<dbReference type="Proteomes" id="UP000326354">
    <property type="component" value="Chromosome"/>
</dbReference>
<accession>A0A5S9IJH0</accession>
<dbReference type="SUPFAM" id="SSF48452">
    <property type="entry name" value="TPR-like"/>
    <property type="match status" value="1"/>
</dbReference>
<protein>
    <recommendedName>
        <fullName evidence="3">Tetratricopeptide repeat protein</fullName>
    </recommendedName>
</protein>
<evidence type="ECO:0000313" key="2">
    <source>
        <dbReference type="Proteomes" id="UP000326354"/>
    </source>
</evidence>
<dbReference type="InterPro" id="IPR011990">
    <property type="entry name" value="TPR-like_helical_dom_sf"/>
</dbReference>